<organism evidence="1 2">
    <name type="scientific">Giardia duodenalis assemblage B</name>
    <dbReference type="NCBI Taxonomy" id="1394984"/>
    <lineage>
        <taxon>Eukaryota</taxon>
        <taxon>Metamonada</taxon>
        <taxon>Diplomonadida</taxon>
        <taxon>Hexamitidae</taxon>
        <taxon>Giardiinae</taxon>
        <taxon>Giardia</taxon>
    </lineage>
</organism>
<dbReference type="OrthoDB" id="10253868at2759"/>
<dbReference type="AlphaFoldDB" id="A0A132NNT4"/>
<protein>
    <submittedName>
        <fullName evidence="1">Uncharacterized protein</fullName>
    </submittedName>
</protein>
<evidence type="ECO:0000313" key="2">
    <source>
        <dbReference type="Proteomes" id="UP000070089"/>
    </source>
</evidence>
<gene>
    <name evidence="1" type="ORF">QR46_4581</name>
</gene>
<reference evidence="1 2" key="1">
    <citation type="journal article" date="2015" name="Mol. Biochem. Parasitol.">
        <title>Identification of polymorphic genes for use in assemblage B genotyping assays through comparative genomics of multiple assemblage B Giardia duodenalis isolates.</title>
        <authorList>
            <person name="Wielinga C."/>
            <person name="Thompson R.C."/>
            <person name="Monis P."/>
            <person name="Ryan U."/>
        </authorList>
    </citation>
    <scope>NUCLEOTIDE SEQUENCE [LARGE SCALE GENOMIC DNA]</scope>
    <source>
        <strain evidence="1 2">BAH15c1</strain>
    </source>
</reference>
<comment type="caution">
    <text evidence="1">The sequence shown here is derived from an EMBL/GenBank/DDBJ whole genome shotgun (WGS) entry which is preliminary data.</text>
</comment>
<accession>A0A132NNT4</accession>
<proteinExistence type="predicted"/>
<name>A0A132NNT4_GIAIN</name>
<dbReference type="VEuPathDB" id="GiardiaDB:QR46_4581"/>
<evidence type="ECO:0000313" key="1">
    <source>
        <dbReference type="EMBL" id="KWX11452.1"/>
    </source>
</evidence>
<dbReference type="EMBL" id="JXTI01000186">
    <property type="protein sequence ID" value="KWX11452.1"/>
    <property type="molecule type" value="Genomic_DNA"/>
</dbReference>
<sequence>MIKMVPDEASLRLYIIEYVTGERGSSERLPESILRNIDSTVSLLTLTRRTYLQLAKARTAHTEDVLQLYSTPDSSYSKVSNATCQDTLIAVPVLGGTPGTAELVRLLDRTRPATVCDQQQATPSHFPHTPEHRRLSLVERLQPRNFALPDTPIVNPLADFESYTVFQLRQGLKQLGKRYLTREQAIQVLRGEHTTRGWLPNIHLTQLQLMSPARRQTLEETITDWIKASPWYLLILTFVPVNKQKMLDHMRKCKLNISLETLSNYLLNNNVLMAEGEETDATSLDADKLKIRYPNENGEKQLTLSEILSVGERRTKRRIRR</sequence>
<dbReference type="Proteomes" id="UP000070089">
    <property type="component" value="Unassembled WGS sequence"/>
</dbReference>